<keyword evidence="2" id="KW-1185">Reference proteome</keyword>
<proteinExistence type="predicted"/>
<dbReference type="Proteomes" id="UP000198656">
    <property type="component" value="Unassembled WGS sequence"/>
</dbReference>
<reference evidence="2" key="1">
    <citation type="submission" date="2016-10" db="EMBL/GenBank/DDBJ databases">
        <authorList>
            <person name="Varghese N."/>
            <person name="Submissions S."/>
        </authorList>
    </citation>
    <scope>NUCLEOTIDE SEQUENCE [LARGE SCALE GENOMIC DNA]</scope>
    <source>
        <strain evidence="2">DSM 8344</strain>
    </source>
</reference>
<organism evidence="1 2">
    <name type="scientific">Desulfosporosinus hippei DSM 8344</name>
    <dbReference type="NCBI Taxonomy" id="1121419"/>
    <lineage>
        <taxon>Bacteria</taxon>
        <taxon>Bacillati</taxon>
        <taxon>Bacillota</taxon>
        <taxon>Clostridia</taxon>
        <taxon>Eubacteriales</taxon>
        <taxon>Desulfitobacteriaceae</taxon>
        <taxon>Desulfosporosinus</taxon>
    </lineage>
</organism>
<dbReference type="OrthoDB" id="1798776at2"/>
<sequence length="78" mass="8725">MSHNYMGTLPDRIVGIQRLEALLIENGYLICQFSGEKIYDLTEVVAIFLPLSSTSDQVVAVRSNYAPEFVQKCLSSLQ</sequence>
<name>A0A1G8A703_9FIRM</name>
<dbReference type="EMBL" id="FNCP01000010">
    <property type="protein sequence ID" value="SDH16661.1"/>
    <property type="molecule type" value="Genomic_DNA"/>
</dbReference>
<protein>
    <submittedName>
        <fullName evidence="1">Uncharacterized protein</fullName>
    </submittedName>
</protein>
<evidence type="ECO:0000313" key="1">
    <source>
        <dbReference type="EMBL" id="SDH16661.1"/>
    </source>
</evidence>
<dbReference type="AlphaFoldDB" id="A0A1G8A703"/>
<evidence type="ECO:0000313" key="2">
    <source>
        <dbReference type="Proteomes" id="UP000198656"/>
    </source>
</evidence>
<accession>A0A1G8A703</accession>
<gene>
    <name evidence="1" type="ORF">SAMN05443529_110123</name>
</gene>